<accession>A0A2K2DNV6</accession>
<dbReference type="Proteomes" id="UP000008810">
    <property type="component" value="Chromosome 1"/>
</dbReference>
<keyword evidence="1" id="KW-0472">Membrane</keyword>
<keyword evidence="1" id="KW-0812">Transmembrane</keyword>
<evidence type="ECO:0000313" key="2">
    <source>
        <dbReference type="EMBL" id="PNT75968.1"/>
    </source>
</evidence>
<dbReference type="EnsemblPlants" id="PNT75968">
    <property type="protein sequence ID" value="PNT75968"/>
    <property type="gene ID" value="BRADI_1g42472v3"/>
</dbReference>
<gene>
    <name evidence="2" type="ORF">BRADI_1g42472v3</name>
</gene>
<proteinExistence type="predicted"/>
<reference evidence="2" key="2">
    <citation type="submission" date="2017-06" db="EMBL/GenBank/DDBJ databases">
        <title>WGS assembly of Brachypodium distachyon.</title>
        <authorList>
            <consortium name="The International Brachypodium Initiative"/>
            <person name="Lucas S."/>
            <person name="Harmon-Smith M."/>
            <person name="Lail K."/>
            <person name="Tice H."/>
            <person name="Grimwood J."/>
            <person name="Bruce D."/>
            <person name="Barry K."/>
            <person name="Shu S."/>
            <person name="Lindquist E."/>
            <person name="Wang M."/>
            <person name="Pitluck S."/>
            <person name="Vogel J.P."/>
            <person name="Garvin D.F."/>
            <person name="Mockler T.C."/>
            <person name="Schmutz J."/>
            <person name="Rokhsar D."/>
            <person name="Bevan M.W."/>
        </authorList>
    </citation>
    <scope>NUCLEOTIDE SEQUENCE</scope>
    <source>
        <strain evidence="2">Bd21</strain>
    </source>
</reference>
<name>A0A2K2DNV6_BRADI</name>
<reference evidence="3" key="3">
    <citation type="submission" date="2018-08" db="UniProtKB">
        <authorList>
            <consortium name="EnsemblPlants"/>
        </authorList>
    </citation>
    <scope>IDENTIFICATION</scope>
    <source>
        <strain evidence="3">cv. Bd21</strain>
    </source>
</reference>
<dbReference type="InParanoid" id="A0A2K2DNV6"/>
<feature type="transmembrane region" description="Helical" evidence="1">
    <location>
        <begin position="12"/>
        <end position="29"/>
    </location>
</feature>
<sequence>MFDEWIWSFHGKVSKLALVGVAAILWIIWKTRNNACFRNVWPSDPSSVIYNICSIVDDWAILQKVLPEAFNRSQGWAPVTLWLTSDAR</sequence>
<evidence type="ECO:0000313" key="4">
    <source>
        <dbReference type="Proteomes" id="UP000008810"/>
    </source>
</evidence>
<organism evidence="2">
    <name type="scientific">Brachypodium distachyon</name>
    <name type="common">Purple false brome</name>
    <name type="synonym">Trachynia distachya</name>
    <dbReference type="NCBI Taxonomy" id="15368"/>
    <lineage>
        <taxon>Eukaryota</taxon>
        <taxon>Viridiplantae</taxon>
        <taxon>Streptophyta</taxon>
        <taxon>Embryophyta</taxon>
        <taxon>Tracheophyta</taxon>
        <taxon>Spermatophyta</taxon>
        <taxon>Magnoliopsida</taxon>
        <taxon>Liliopsida</taxon>
        <taxon>Poales</taxon>
        <taxon>Poaceae</taxon>
        <taxon>BOP clade</taxon>
        <taxon>Pooideae</taxon>
        <taxon>Stipodae</taxon>
        <taxon>Brachypodieae</taxon>
        <taxon>Brachypodium</taxon>
    </lineage>
</organism>
<dbReference type="AlphaFoldDB" id="A0A2K2DNV6"/>
<keyword evidence="1" id="KW-1133">Transmembrane helix</keyword>
<reference evidence="2 3" key="1">
    <citation type="journal article" date="2010" name="Nature">
        <title>Genome sequencing and analysis of the model grass Brachypodium distachyon.</title>
        <authorList>
            <consortium name="International Brachypodium Initiative"/>
        </authorList>
    </citation>
    <scope>NUCLEOTIDE SEQUENCE [LARGE SCALE GENOMIC DNA]</scope>
    <source>
        <strain evidence="2 3">Bd21</strain>
    </source>
</reference>
<dbReference type="OrthoDB" id="676037at2759"/>
<dbReference type="EMBL" id="CM000880">
    <property type="protein sequence ID" value="PNT75968.1"/>
    <property type="molecule type" value="Genomic_DNA"/>
</dbReference>
<evidence type="ECO:0000313" key="3">
    <source>
        <dbReference type="EnsemblPlants" id="PNT75968"/>
    </source>
</evidence>
<dbReference type="Gramene" id="PNT75968">
    <property type="protein sequence ID" value="PNT75968"/>
    <property type="gene ID" value="BRADI_1g42472v3"/>
</dbReference>
<evidence type="ECO:0000256" key="1">
    <source>
        <dbReference type="SAM" id="Phobius"/>
    </source>
</evidence>
<keyword evidence="4" id="KW-1185">Reference proteome</keyword>
<protein>
    <submittedName>
        <fullName evidence="2 3">Uncharacterized protein</fullName>
    </submittedName>
</protein>